<gene>
    <name evidence="1" type="ORF">NCTC10283_01139</name>
</gene>
<dbReference type="RefSeq" id="WP_034293597.1">
    <property type="nucleotide sequence ID" value="NZ_CP091519.2"/>
</dbReference>
<evidence type="ECO:0000313" key="2">
    <source>
        <dbReference type="Proteomes" id="UP000254209"/>
    </source>
</evidence>
<dbReference type="STRING" id="1120980.GCA_000745955_01650"/>
<keyword evidence="2" id="KW-1185">Reference proteome</keyword>
<accession>A0A376BMX2</accession>
<sequence length="165" mass="18161">MAANDNLGKMGEMNALILTAQMGKLHPRVEPLRHTATNMPDNGVDVELKHTEQHWQDIQAIVQGRQTQFSGSLNDTSPNRTTRIDVKNHQGKLSKPQVEKFIGDCAKNPTMNGDILLGGNGLTKGAEQALRDGQAAYPQRKIAYIDNDGWARLNQAVLLPTLPEK</sequence>
<proteinExistence type="predicted"/>
<evidence type="ECO:0000313" key="1">
    <source>
        <dbReference type="EMBL" id="SSY71008.1"/>
    </source>
</evidence>
<protein>
    <submittedName>
        <fullName evidence="1">Uncharacterized protein</fullName>
    </submittedName>
</protein>
<name>A0A376BMX2_9NEIS</name>
<reference evidence="1 2" key="1">
    <citation type="submission" date="2018-06" db="EMBL/GenBank/DDBJ databases">
        <authorList>
            <consortium name="Pathogen Informatics"/>
            <person name="Doyle S."/>
        </authorList>
    </citation>
    <scope>NUCLEOTIDE SEQUENCE [LARGE SCALE GENOMIC DNA]</scope>
    <source>
        <strain evidence="1 2">NCTC10283</strain>
    </source>
</reference>
<dbReference type="Proteomes" id="UP000254209">
    <property type="component" value="Unassembled WGS sequence"/>
</dbReference>
<organism evidence="1 2">
    <name type="scientific">Alysiella crassa</name>
    <dbReference type="NCBI Taxonomy" id="153491"/>
    <lineage>
        <taxon>Bacteria</taxon>
        <taxon>Pseudomonadati</taxon>
        <taxon>Pseudomonadota</taxon>
        <taxon>Betaproteobacteria</taxon>
        <taxon>Neisseriales</taxon>
        <taxon>Neisseriaceae</taxon>
        <taxon>Alysiella</taxon>
    </lineage>
</organism>
<dbReference type="EMBL" id="UFSO01000002">
    <property type="protein sequence ID" value="SSY71008.1"/>
    <property type="molecule type" value="Genomic_DNA"/>
</dbReference>
<dbReference type="AlphaFoldDB" id="A0A376BMX2"/>